<dbReference type="CDD" id="cd01949">
    <property type="entry name" value="GGDEF"/>
    <property type="match status" value="1"/>
</dbReference>
<dbReference type="PROSITE" id="PS50887">
    <property type="entry name" value="GGDEF"/>
    <property type="match status" value="1"/>
</dbReference>
<dbReference type="InterPro" id="IPR000160">
    <property type="entry name" value="GGDEF_dom"/>
</dbReference>
<comment type="catalytic activity">
    <reaction evidence="2">
        <text>2 GTP = 3',3'-c-di-GMP + 2 diphosphate</text>
        <dbReference type="Rhea" id="RHEA:24898"/>
        <dbReference type="ChEBI" id="CHEBI:33019"/>
        <dbReference type="ChEBI" id="CHEBI:37565"/>
        <dbReference type="ChEBI" id="CHEBI:58805"/>
        <dbReference type="EC" id="2.7.7.65"/>
    </reaction>
</comment>
<dbReference type="InterPro" id="IPR043128">
    <property type="entry name" value="Rev_trsase/Diguanyl_cyclase"/>
</dbReference>
<dbReference type="SUPFAM" id="SSF55073">
    <property type="entry name" value="Nucleotide cyclase"/>
    <property type="match status" value="1"/>
</dbReference>
<evidence type="ECO:0000256" key="3">
    <source>
        <dbReference type="SAM" id="Coils"/>
    </source>
</evidence>
<dbReference type="InterPro" id="IPR013767">
    <property type="entry name" value="PAS_fold"/>
</dbReference>
<dbReference type="FunFam" id="3.30.70.270:FF:000001">
    <property type="entry name" value="Diguanylate cyclase domain protein"/>
    <property type="match status" value="1"/>
</dbReference>
<dbReference type="GO" id="GO:0043709">
    <property type="term" value="P:cell adhesion involved in single-species biofilm formation"/>
    <property type="evidence" value="ECO:0007669"/>
    <property type="project" value="TreeGrafter"/>
</dbReference>
<keyword evidence="7" id="KW-1185">Reference proteome</keyword>
<dbReference type="Gene3D" id="3.30.70.270">
    <property type="match status" value="1"/>
</dbReference>
<comment type="caution">
    <text evidence="6">The sequence shown here is derived from an EMBL/GenBank/DDBJ whole genome shotgun (WGS) entry which is preliminary data.</text>
</comment>
<dbReference type="SMART" id="SM00091">
    <property type="entry name" value="PAS"/>
    <property type="match status" value="1"/>
</dbReference>
<dbReference type="GO" id="GO:1902201">
    <property type="term" value="P:negative regulation of bacterial-type flagellum-dependent cell motility"/>
    <property type="evidence" value="ECO:0007669"/>
    <property type="project" value="TreeGrafter"/>
</dbReference>
<keyword evidence="4" id="KW-0812">Transmembrane</keyword>
<dbReference type="Pfam" id="PF00990">
    <property type="entry name" value="GGDEF"/>
    <property type="match status" value="1"/>
</dbReference>
<keyword evidence="4" id="KW-0472">Membrane</keyword>
<dbReference type="InterPro" id="IPR029787">
    <property type="entry name" value="Nucleotide_cyclase"/>
</dbReference>
<dbReference type="NCBIfam" id="TIGR00229">
    <property type="entry name" value="sensory_box"/>
    <property type="match status" value="1"/>
</dbReference>
<dbReference type="InterPro" id="IPR050469">
    <property type="entry name" value="Diguanylate_Cyclase"/>
</dbReference>
<dbReference type="Proteomes" id="UP000554286">
    <property type="component" value="Unassembled WGS sequence"/>
</dbReference>
<name>A0A7W6RCH6_9PROT</name>
<dbReference type="Gene3D" id="3.30.450.20">
    <property type="entry name" value="PAS domain"/>
    <property type="match status" value="1"/>
</dbReference>
<dbReference type="SUPFAM" id="SSF55785">
    <property type="entry name" value="PYP-like sensor domain (PAS domain)"/>
    <property type="match status" value="1"/>
</dbReference>
<dbReference type="GO" id="GO:0052621">
    <property type="term" value="F:diguanylate cyclase activity"/>
    <property type="evidence" value="ECO:0007669"/>
    <property type="project" value="UniProtKB-EC"/>
</dbReference>
<dbReference type="RefSeq" id="WP_184043091.1">
    <property type="nucleotide sequence ID" value="NZ_JACIGK010000006.1"/>
</dbReference>
<gene>
    <name evidence="6" type="ORF">GGD89_001088</name>
</gene>
<evidence type="ECO:0000259" key="5">
    <source>
        <dbReference type="PROSITE" id="PS50887"/>
    </source>
</evidence>
<feature type="coiled-coil region" evidence="3">
    <location>
        <begin position="373"/>
        <end position="400"/>
    </location>
</feature>
<dbReference type="Pfam" id="PF00989">
    <property type="entry name" value="PAS"/>
    <property type="match status" value="1"/>
</dbReference>
<accession>A0A7W6RCH6</accession>
<dbReference type="AlphaFoldDB" id="A0A7W6RCH6"/>
<dbReference type="PANTHER" id="PTHR45138">
    <property type="entry name" value="REGULATORY COMPONENTS OF SENSORY TRANSDUCTION SYSTEM"/>
    <property type="match status" value="1"/>
</dbReference>
<sequence length="591" mass="65016">MPQPLSARRRTAIPEIVIGVMLAGAIIALVAITALAVWTADETERAWDRYRAEVQAKGALLARLPEPEDLEDRTLRSAVLQAESADTLGALLDRYRDLPLSDGERDALATLKAALTADPAAVRDRPEVVPEVAVQHGVPAVAIAALATPRDHASAVTALASLHAAARADDARQSRRLSTLLTRADWITHAMTVTVPLLLVSITLAAGSVWRRATRRVPWAHHDGDAPHAAPPQAALPHTEILYRDLVEGSTQGMYVHENFKPVFVNRAFLRLFGFQSEQEALAQETVLDLVDESAHADTVLIHQKIAAGEVDDWWSRLQCRTLDGTPRWVEEMVKPVRWQGRPAVQVTLLDITDRVQHEIDKEMERTQTERQAEEVVALAEELDAALQLAETQKKQLHRLSISDPLTGAYNRRHFLDRVDEEVARMRRQSTYRVSVLMMDIDHFKRINDTHGHGVGDEALRRFTQACQEKLRENDVFGRLGGEEFGVLLPNASLSDAAVAAERLRARCRDIQVPTEDGGRFGFTVSIGVTEILDPSASFDDTLHRADTALYASKTGGRDRVSLDSIAMAASVARHRTCGPSAPVAVQGGDA</sequence>
<organism evidence="6 7">
    <name type="scientific">Roseospira visakhapatnamensis</name>
    <dbReference type="NCBI Taxonomy" id="390880"/>
    <lineage>
        <taxon>Bacteria</taxon>
        <taxon>Pseudomonadati</taxon>
        <taxon>Pseudomonadota</taxon>
        <taxon>Alphaproteobacteria</taxon>
        <taxon>Rhodospirillales</taxon>
        <taxon>Rhodospirillaceae</taxon>
        <taxon>Roseospira</taxon>
    </lineage>
</organism>
<evidence type="ECO:0000313" key="7">
    <source>
        <dbReference type="Proteomes" id="UP000554286"/>
    </source>
</evidence>
<proteinExistence type="predicted"/>
<evidence type="ECO:0000256" key="4">
    <source>
        <dbReference type="SAM" id="Phobius"/>
    </source>
</evidence>
<dbReference type="GO" id="GO:0005886">
    <property type="term" value="C:plasma membrane"/>
    <property type="evidence" value="ECO:0007669"/>
    <property type="project" value="TreeGrafter"/>
</dbReference>
<feature type="transmembrane region" description="Helical" evidence="4">
    <location>
        <begin position="12"/>
        <end position="38"/>
    </location>
</feature>
<dbReference type="InterPro" id="IPR035965">
    <property type="entry name" value="PAS-like_dom_sf"/>
</dbReference>
<evidence type="ECO:0000256" key="1">
    <source>
        <dbReference type="ARBA" id="ARBA00012528"/>
    </source>
</evidence>
<evidence type="ECO:0000256" key="2">
    <source>
        <dbReference type="ARBA" id="ARBA00034247"/>
    </source>
</evidence>
<protein>
    <recommendedName>
        <fullName evidence="1">diguanylate cyclase</fullName>
        <ecNumber evidence="1">2.7.7.65</ecNumber>
    </recommendedName>
</protein>
<dbReference type="GO" id="GO:0006355">
    <property type="term" value="P:regulation of DNA-templated transcription"/>
    <property type="evidence" value="ECO:0007669"/>
    <property type="project" value="InterPro"/>
</dbReference>
<dbReference type="InterPro" id="IPR000014">
    <property type="entry name" value="PAS"/>
</dbReference>
<reference evidence="6 7" key="1">
    <citation type="submission" date="2020-08" db="EMBL/GenBank/DDBJ databases">
        <title>Genome sequencing of Purple Non-Sulfur Bacteria from various extreme environments.</title>
        <authorList>
            <person name="Mayer M."/>
        </authorList>
    </citation>
    <scope>NUCLEOTIDE SEQUENCE [LARGE SCALE GENOMIC DNA]</scope>
    <source>
        <strain evidence="6 7">JA131</strain>
    </source>
</reference>
<keyword evidence="3" id="KW-0175">Coiled coil</keyword>
<dbReference type="SMART" id="SM00267">
    <property type="entry name" value="GGDEF"/>
    <property type="match status" value="1"/>
</dbReference>
<dbReference type="EC" id="2.7.7.65" evidence="1"/>
<dbReference type="PANTHER" id="PTHR45138:SF9">
    <property type="entry name" value="DIGUANYLATE CYCLASE DGCM-RELATED"/>
    <property type="match status" value="1"/>
</dbReference>
<dbReference type="EMBL" id="JACIGK010000006">
    <property type="protein sequence ID" value="MBB4265469.1"/>
    <property type="molecule type" value="Genomic_DNA"/>
</dbReference>
<dbReference type="NCBIfam" id="TIGR00254">
    <property type="entry name" value="GGDEF"/>
    <property type="match status" value="1"/>
</dbReference>
<keyword evidence="4" id="KW-1133">Transmembrane helix</keyword>
<feature type="domain" description="GGDEF" evidence="5">
    <location>
        <begin position="432"/>
        <end position="566"/>
    </location>
</feature>
<evidence type="ECO:0000313" key="6">
    <source>
        <dbReference type="EMBL" id="MBB4265469.1"/>
    </source>
</evidence>
<dbReference type="CDD" id="cd00130">
    <property type="entry name" value="PAS"/>
    <property type="match status" value="1"/>
</dbReference>